<feature type="domain" description="Partial AB-hydrolase lipase" evidence="2">
    <location>
        <begin position="90"/>
        <end position="146"/>
    </location>
</feature>
<keyword evidence="1" id="KW-0472">Membrane</keyword>
<feature type="transmembrane region" description="Helical" evidence="1">
    <location>
        <begin position="38"/>
        <end position="58"/>
    </location>
</feature>
<dbReference type="Proteomes" id="UP000695000">
    <property type="component" value="Unplaced"/>
</dbReference>
<organism evidence="4 5">
    <name type="scientific">Nicrophorus vespilloides</name>
    <name type="common">Boreal carrion beetle</name>
    <dbReference type="NCBI Taxonomy" id="110193"/>
    <lineage>
        <taxon>Eukaryota</taxon>
        <taxon>Metazoa</taxon>
        <taxon>Ecdysozoa</taxon>
        <taxon>Arthropoda</taxon>
        <taxon>Hexapoda</taxon>
        <taxon>Insecta</taxon>
        <taxon>Pterygota</taxon>
        <taxon>Neoptera</taxon>
        <taxon>Endopterygota</taxon>
        <taxon>Coleoptera</taxon>
        <taxon>Polyphaga</taxon>
        <taxon>Staphyliniformia</taxon>
        <taxon>Silphidae</taxon>
        <taxon>Nicrophorinae</taxon>
        <taxon>Nicrophorus</taxon>
    </lineage>
</organism>
<name>A0ABM1MT52_NICVS</name>
<evidence type="ECO:0000256" key="1">
    <source>
        <dbReference type="SAM" id="Phobius"/>
    </source>
</evidence>
<feature type="domain" description="Serine aminopeptidase S33" evidence="3">
    <location>
        <begin position="152"/>
        <end position="261"/>
    </location>
</feature>
<keyword evidence="1" id="KW-1133">Transmembrane helix</keyword>
<gene>
    <name evidence="5" type="primary">LOC108563546</name>
</gene>
<dbReference type="Pfam" id="PF04083">
    <property type="entry name" value="Abhydro_lipase"/>
    <property type="match status" value="1"/>
</dbReference>
<protein>
    <submittedName>
        <fullName evidence="5">Gastric triacylglycerol lipase-like isoform X2</fullName>
    </submittedName>
</protein>
<evidence type="ECO:0000313" key="5">
    <source>
        <dbReference type="RefSeq" id="XP_017777752.1"/>
    </source>
</evidence>
<keyword evidence="1" id="KW-0812">Transmembrane</keyword>
<dbReference type="InterPro" id="IPR006693">
    <property type="entry name" value="AB_hydrolase_lipase"/>
</dbReference>
<dbReference type="SUPFAM" id="SSF53474">
    <property type="entry name" value="alpha/beta-Hydrolases"/>
    <property type="match status" value="1"/>
</dbReference>
<dbReference type="GeneID" id="108563546"/>
<sequence>MRTQDSDVWFMCFNGNLEETLSEWLVIMPLPFISLRRITIAKIGIVVLFIAICAGFSYKNNVCKTWSDYTIKHVSDSCKYNPDVNANMISIVQRYNYKIQTHYVLTEDDYILTVFRIANSSSSFNSNRQPIFLQHGTICSSEIWLQRGEDSIGFHLANAGFDVWLGNTRGNYNSPGHKFYTTQDSKFWDHSFDELVLDIPAVVSYIGNKTGRTGDLLYVGHSIGSTQVLAYASERPDQAKKNLKAMILFAPAVYLDKQGFLVNLVALFPIMLASLPDRESLKPFVQYIQFADTAEFKKFDYGSKGNLKKYGTEKPPKYDLGKISVPVYTFIGTSDDLTPFSNAETFHKELTVYNEIYALQNYSHMAYFLDANAKEVLYKPFFNLLEKLGTKK</sequence>
<dbReference type="PANTHER" id="PTHR11005">
    <property type="entry name" value="LYSOSOMAL ACID LIPASE-RELATED"/>
    <property type="match status" value="1"/>
</dbReference>
<evidence type="ECO:0000259" key="3">
    <source>
        <dbReference type="Pfam" id="PF12146"/>
    </source>
</evidence>
<reference evidence="5" key="1">
    <citation type="submission" date="2025-08" db="UniProtKB">
        <authorList>
            <consortium name="RefSeq"/>
        </authorList>
    </citation>
    <scope>IDENTIFICATION</scope>
    <source>
        <tissue evidence="5">Whole Larva</tissue>
    </source>
</reference>
<evidence type="ECO:0000313" key="4">
    <source>
        <dbReference type="Proteomes" id="UP000695000"/>
    </source>
</evidence>
<dbReference type="InterPro" id="IPR029058">
    <property type="entry name" value="AB_hydrolase_fold"/>
</dbReference>
<dbReference type="Gene3D" id="3.40.50.1820">
    <property type="entry name" value="alpha/beta hydrolase"/>
    <property type="match status" value="2"/>
</dbReference>
<dbReference type="InterPro" id="IPR022742">
    <property type="entry name" value="Hydrolase_4"/>
</dbReference>
<proteinExistence type="predicted"/>
<dbReference type="RefSeq" id="XP_017777752.1">
    <property type="nucleotide sequence ID" value="XM_017922263.1"/>
</dbReference>
<dbReference type="Pfam" id="PF12146">
    <property type="entry name" value="Hydrolase_4"/>
    <property type="match status" value="1"/>
</dbReference>
<keyword evidence="4" id="KW-1185">Reference proteome</keyword>
<accession>A0ABM1MT52</accession>
<evidence type="ECO:0000259" key="2">
    <source>
        <dbReference type="Pfam" id="PF04083"/>
    </source>
</evidence>